<evidence type="ECO:0000256" key="5">
    <source>
        <dbReference type="ARBA" id="ARBA00022597"/>
    </source>
</evidence>
<evidence type="ECO:0000256" key="1">
    <source>
        <dbReference type="ARBA" id="ARBA00004651"/>
    </source>
</evidence>
<comment type="function">
    <text evidence="10">Mediates both low-affinity uptake and efflux of sugar across the membrane.</text>
</comment>
<sequence length="278" mass="31415">MDMAHHPWIFTFGILGNIISIIMFLAPLPTFLRVYRKKSTEGFHSIPYVVALFSAMIWIYYATLKPGTDFLLLTINSVGCLVETIYIVVYIVYAPKQARILTLKLLLVMNIGGFCAIVLLTHFFAKGSTRLHIVGWFCVAFSAVVFAAPLSVMRLVIRTKSVEFMPFTLSFSLTLNAIMWLLYGILLKDLYIALPNIFGVILGIFQMTLYAIYKDGRKVIQKQNESEINKINCEVHAVSVPICEESEVGNKHENSYDHHHHTKPNGDSIESHNPSPTK</sequence>
<evidence type="ECO:0000256" key="10">
    <source>
        <dbReference type="RuleBase" id="RU910715"/>
    </source>
</evidence>
<keyword evidence="13" id="KW-1185">Reference proteome</keyword>
<dbReference type="GO" id="GO:0016020">
    <property type="term" value="C:membrane"/>
    <property type="evidence" value="ECO:0000318"/>
    <property type="project" value="GO_Central"/>
</dbReference>
<keyword evidence="8 10" id="KW-1133">Transmembrane helix</keyword>
<proteinExistence type="inferred from homology"/>
<dbReference type="Gramene" id="Manes.06G123600.1.v8.1">
    <property type="protein sequence ID" value="Manes.06G123600.1.v8.1.CDS"/>
    <property type="gene ID" value="Manes.06G123600.v8.1"/>
</dbReference>
<feature type="transmembrane region" description="Helical" evidence="10">
    <location>
        <begin position="46"/>
        <end position="64"/>
    </location>
</feature>
<gene>
    <name evidence="12" type="ORF">MANES_06G123600v8</name>
</gene>
<dbReference type="GO" id="GO:0051119">
    <property type="term" value="F:sugar transmembrane transporter activity"/>
    <property type="evidence" value="ECO:0000318"/>
    <property type="project" value="GO_Central"/>
</dbReference>
<feature type="transmembrane region" description="Helical" evidence="10">
    <location>
        <begin position="6"/>
        <end position="26"/>
    </location>
</feature>
<evidence type="ECO:0000256" key="4">
    <source>
        <dbReference type="ARBA" id="ARBA00022475"/>
    </source>
</evidence>
<comment type="subcellular location">
    <subcellularLocation>
        <location evidence="1 10">Cell membrane</location>
        <topology evidence="1 10">Multi-pass membrane protein</topology>
    </subcellularLocation>
</comment>
<dbReference type="Proteomes" id="UP000091857">
    <property type="component" value="Chromosome 6"/>
</dbReference>
<dbReference type="InterPro" id="IPR004316">
    <property type="entry name" value="SWEET_rpt"/>
</dbReference>
<dbReference type="PANTHER" id="PTHR10791">
    <property type="entry name" value="RAG1-ACTIVATING PROTEIN 1"/>
    <property type="match status" value="1"/>
</dbReference>
<dbReference type="Gene3D" id="1.20.1280.290">
    <property type="match status" value="2"/>
</dbReference>
<evidence type="ECO:0000313" key="12">
    <source>
        <dbReference type="EMBL" id="OAY48005.1"/>
    </source>
</evidence>
<dbReference type="GO" id="GO:0008643">
    <property type="term" value="P:carbohydrate transport"/>
    <property type="evidence" value="ECO:0000318"/>
    <property type="project" value="GO_Central"/>
</dbReference>
<dbReference type="FunFam" id="1.20.1280.290:FF:000003">
    <property type="entry name" value="Bidirectional sugar transporter SWEET"/>
    <property type="match status" value="1"/>
</dbReference>
<evidence type="ECO:0000256" key="2">
    <source>
        <dbReference type="ARBA" id="ARBA00007809"/>
    </source>
</evidence>
<dbReference type="GO" id="GO:0005886">
    <property type="term" value="C:plasma membrane"/>
    <property type="evidence" value="ECO:0007669"/>
    <property type="project" value="UniProtKB-SubCell"/>
</dbReference>
<comment type="similarity">
    <text evidence="2 10">Belongs to the SWEET sugar transporter family.</text>
</comment>
<dbReference type="OrthoDB" id="409725at2759"/>
<evidence type="ECO:0000256" key="8">
    <source>
        <dbReference type="ARBA" id="ARBA00022989"/>
    </source>
</evidence>
<feature type="transmembrane region" description="Helical" evidence="10">
    <location>
        <begin position="131"/>
        <end position="152"/>
    </location>
</feature>
<dbReference type="GO" id="GO:0008515">
    <property type="term" value="F:sucrose transmembrane transporter activity"/>
    <property type="evidence" value="ECO:0007669"/>
    <property type="project" value="UniProtKB-ARBA"/>
</dbReference>
<evidence type="ECO:0000256" key="6">
    <source>
        <dbReference type="ARBA" id="ARBA00022692"/>
    </source>
</evidence>
<evidence type="ECO:0000313" key="13">
    <source>
        <dbReference type="Proteomes" id="UP000091857"/>
    </source>
</evidence>
<feature type="transmembrane region" description="Helical" evidence="10">
    <location>
        <begin position="105"/>
        <end position="125"/>
    </location>
</feature>
<keyword evidence="6 10" id="KW-0812">Transmembrane</keyword>
<comment type="caution">
    <text evidence="12">The sequence shown here is derived from an EMBL/GenBank/DDBJ whole genome shotgun (WGS) entry which is preliminary data.</text>
</comment>
<evidence type="ECO:0000256" key="3">
    <source>
        <dbReference type="ARBA" id="ARBA00022448"/>
    </source>
</evidence>
<keyword evidence="9 10" id="KW-0472">Membrane</keyword>
<dbReference type="OMA" id="INLWMYG"/>
<name>A0A2C9VQB7_MANES</name>
<evidence type="ECO:0000256" key="7">
    <source>
        <dbReference type="ARBA" id="ARBA00022737"/>
    </source>
</evidence>
<keyword evidence="7" id="KW-0677">Repeat</keyword>
<feature type="transmembrane region" description="Helical" evidence="10">
    <location>
        <begin position="70"/>
        <end position="93"/>
    </location>
</feature>
<feature type="transmembrane region" description="Helical" evidence="10">
    <location>
        <begin position="164"/>
        <end position="186"/>
    </location>
</feature>
<feature type="region of interest" description="Disordered" evidence="11">
    <location>
        <begin position="251"/>
        <end position="278"/>
    </location>
</feature>
<dbReference type="Pfam" id="PF03083">
    <property type="entry name" value="MtN3_slv"/>
    <property type="match status" value="2"/>
</dbReference>
<feature type="transmembrane region" description="Helical" evidence="10">
    <location>
        <begin position="192"/>
        <end position="213"/>
    </location>
</feature>
<protein>
    <recommendedName>
        <fullName evidence="10">Bidirectional sugar transporter SWEET</fullName>
    </recommendedName>
</protein>
<accession>A0A2C9VQB7</accession>
<keyword evidence="4" id="KW-1003">Cell membrane</keyword>
<dbReference type="FunFam" id="1.20.1280.290:FF:000001">
    <property type="entry name" value="Bidirectional sugar transporter SWEET"/>
    <property type="match status" value="1"/>
</dbReference>
<dbReference type="AlphaFoldDB" id="A0A2C9VQB7"/>
<evidence type="ECO:0000256" key="9">
    <source>
        <dbReference type="ARBA" id="ARBA00023136"/>
    </source>
</evidence>
<dbReference type="EMBL" id="CM004392">
    <property type="protein sequence ID" value="OAY48005.1"/>
    <property type="molecule type" value="Genomic_DNA"/>
</dbReference>
<reference evidence="13" key="1">
    <citation type="journal article" date="2016" name="Nat. Biotechnol.">
        <title>Sequencing wild and cultivated cassava and related species reveals extensive interspecific hybridization and genetic diversity.</title>
        <authorList>
            <person name="Bredeson J.V."/>
            <person name="Lyons J.B."/>
            <person name="Prochnik S.E."/>
            <person name="Wu G.A."/>
            <person name="Ha C.M."/>
            <person name="Edsinger-Gonzales E."/>
            <person name="Grimwood J."/>
            <person name="Schmutz J."/>
            <person name="Rabbi I.Y."/>
            <person name="Egesi C."/>
            <person name="Nauluvula P."/>
            <person name="Lebot V."/>
            <person name="Ndunguru J."/>
            <person name="Mkamilo G."/>
            <person name="Bart R.S."/>
            <person name="Setter T.L."/>
            <person name="Gleadow R.M."/>
            <person name="Kulakow P."/>
            <person name="Ferguson M.E."/>
            <person name="Rounsley S."/>
            <person name="Rokhsar D.S."/>
        </authorList>
    </citation>
    <scope>NUCLEOTIDE SEQUENCE [LARGE SCALE GENOMIC DNA]</scope>
    <source>
        <strain evidence="13">cv. AM560-2</strain>
    </source>
</reference>
<keyword evidence="5 10" id="KW-0762">Sugar transport</keyword>
<dbReference type="PANTHER" id="PTHR10791:SF115">
    <property type="entry name" value="BIDIRECTIONAL SUGAR TRANSPORTER SWEET"/>
    <property type="match status" value="1"/>
</dbReference>
<evidence type="ECO:0000256" key="11">
    <source>
        <dbReference type="SAM" id="MobiDB-lite"/>
    </source>
</evidence>
<dbReference type="InterPro" id="IPR047664">
    <property type="entry name" value="SWEET"/>
</dbReference>
<keyword evidence="3 10" id="KW-0813">Transport</keyword>
<organism evidence="12 13">
    <name type="scientific">Manihot esculenta</name>
    <name type="common">Cassava</name>
    <name type="synonym">Jatropha manihot</name>
    <dbReference type="NCBI Taxonomy" id="3983"/>
    <lineage>
        <taxon>Eukaryota</taxon>
        <taxon>Viridiplantae</taxon>
        <taxon>Streptophyta</taxon>
        <taxon>Embryophyta</taxon>
        <taxon>Tracheophyta</taxon>
        <taxon>Spermatophyta</taxon>
        <taxon>Magnoliopsida</taxon>
        <taxon>eudicotyledons</taxon>
        <taxon>Gunneridae</taxon>
        <taxon>Pentapetalae</taxon>
        <taxon>rosids</taxon>
        <taxon>fabids</taxon>
        <taxon>Malpighiales</taxon>
        <taxon>Euphorbiaceae</taxon>
        <taxon>Crotonoideae</taxon>
        <taxon>Manihoteae</taxon>
        <taxon>Manihot</taxon>
    </lineage>
</organism>